<dbReference type="EMBL" id="FN596915">
    <property type="protein sequence ID" value="CCB62972.1"/>
    <property type="molecule type" value="Genomic_DNA"/>
</dbReference>
<dbReference type="PaxDb" id="29760-VIT_00s1751g00010.t01"/>
<reference evidence="2" key="1">
    <citation type="journal article" date="2007" name="Nature">
        <title>The grapevine genome sequence suggests ancestral hexaploidization in major angiosperm phyla.</title>
        <authorList>
            <consortium name="The French-Italian Public Consortium for Grapevine Genome Characterization."/>
            <person name="Jaillon O."/>
            <person name="Aury J.-M."/>
            <person name="Noel B."/>
            <person name="Policriti A."/>
            <person name="Clepet C."/>
            <person name="Casagrande A."/>
            <person name="Choisne N."/>
            <person name="Aubourg S."/>
            <person name="Vitulo N."/>
            <person name="Jubin C."/>
            <person name="Vezzi A."/>
            <person name="Legeai F."/>
            <person name="Hugueney P."/>
            <person name="Dasilva C."/>
            <person name="Horner D."/>
            <person name="Mica E."/>
            <person name="Jublot D."/>
            <person name="Poulain J."/>
            <person name="Bruyere C."/>
            <person name="Billault A."/>
            <person name="Segurens B."/>
            <person name="Gouyvenoux M."/>
            <person name="Ugarte E."/>
            <person name="Cattonaro F."/>
            <person name="Anthouard V."/>
            <person name="Vico V."/>
            <person name="Del Fabbro C."/>
            <person name="Alaux M."/>
            <person name="Di Gaspero G."/>
            <person name="Dumas V."/>
            <person name="Felice N."/>
            <person name="Paillard S."/>
            <person name="Juman I."/>
            <person name="Moroldo M."/>
            <person name="Scalabrin S."/>
            <person name="Canaguier A."/>
            <person name="Le Clainche I."/>
            <person name="Malacrida G."/>
            <person name="Durand E."/>
            <person name="Pesole G."/>
            <person name="Laucou V."/>
            <person name="Chatelet P."/>
            <person name="Merdinoglu D."/>
            <person name="Delledonne M."/>
            <person name="Pezzotti M."/>
            <person name="Lecharny A."/>
            <person name="Scarpelli C."/>
            <person name="Artiguenave F."/>
            <person name="Pe M.E."/>
            <person name="Valle G."/>
            <person name="Morgante M."/>
            <person name="Caboche M."/>
            <person name="Adam-Blondon A.-F."/>
            <person name="Weissenbach J."/>
            <person name="Quetier F."/>
            <person name="Wincker P."/>
        </authorList>
    </citation>
    <scope>NUCLEOTIDE SEQUENCE [LARGE SCALE GENOMIC DNA]</scope>
    <source>
        <strain evidence="2">cv. Pinot noir / PN40024</strain>
    </source>
</reference>
<keyword evidence="2" id="KW-1185">Reference proteome</keyword>
<evidence type="ECO:0000313" key="1">
    <source>
        <dbReference type="EMBL" id="CCB62972.1"/>
    </source>
</evidence>
<evidence type="ECO:0000313" key="2">
    <source>
        <dbReference type="Proteomes" id="UP000009183"/>
    </source>
</evidence>
<dbReference type="AlphaFoldDB" id="F6I7Q2"/>
<accession>F6I7Q2</accession>
<name>F6I7Q2_VITVI</name>
<dbReference type="Proteomes" id="UP000009183">
    <property type="component" value="Unassembled WGS sequence, unordered"/>
</dbReference>
<dbReference type="HOGENOM" id="CLU_3128186_0_0_1"/>
<gene>
    <name evidence="1" type="ORF">VIT_00s1751g00010</name>
</gene>
<proteinExistence type="predicted"/>
<sequence>MTMITNWSSVQQFAISAGLFVGTSIDIYIQDGYRHLALSDVPLKAMLKRA</sequence>
<protein>
    <submittedName>
        <fullName evidence="1">Uncharacterized protein</fullName>
    </submittedName>
</protein>
<organism evidence="1 2">
    <name type="scientific">Vitis vinifera</name>
    <name type="common">Grape</name>
    <dbReference type="NCBI Taxonomy" id="29760"/>
    <lineage>
        <taxon>Eukaryota</taxon>
        <taxon>Viridiplantae</taxon>
        <taxon>Streptophyta</taxon>
        <taxon>Embryophyta</taxon>
        <taxon>Tracheophyta</taxon>
        <taxon>Spermatophyta</taxon>
        <taxon>Magnoliopsida</taxon>
        <taxon>eudicotyledons</taxon>
        <taxon>Gunneridae</taxon>
        <taxon>Pentapetalae</taxon>
        <taxon>rosids</taxon>
        <taxon>Vitales</taxon>
        <taxon>Vitaceae</taxon>
        <taxon>Viteae</taxon>
        <taxon>Vitis</taxon>
    </lineage>
</organism>
<dbReference type="InParanoid" id="F6I7Q2"/>